<dbReference type="Proteomes" id="UP000179129">
    <property type="component" value="Unassembled WGS sequence"/>
</dbReference>
<proteinExistence type="predicted"/>
<dbReference type="EMBL" id="MFIX01000229">
    <property type="protein sequence ID" value="OGG01020.1"/>
    <property type="molecule type" value="Genomic_DNA"/>
</dbReference>
<gene>
    <name evidence="1" type="ORF">A3F83_12715</name>
</gene>
<reference evidence="1 2" key="1">
    <citation type="journal article" date="2016" name="Nat. Commun.">
        <title>Thousands of microbial genomes shed light on interconnected biogeochemical processes in an aquifer system.</title>
        <authorList>
            <person name="Anantharaman K."/>
            <person name="Brown C.T."/>
            <person name="Hug L.A."/>
            <person name="Sharon I."/>
            <person name="Castelle C.J."/>
            <person name="Probst A.J."/>
            <person name="Thomas B.C."/>
            <person name="Singh A."/>
            <person name="Wilkins M.J."/>
            <person name="Karaoz U."/>
            <person name="Brodie E.L."/>
            <person name="Williams K.H."/>
            <person name="Hubbard S.S."/>
            <person name="Banfield J.F."/>
        </authorList>
    </citation>
    <scope>NUCLEOTIDE SEQUENCE [LARGE SCALE GENOMIC DNA]</scope>
</reference>
<evidence type="ECO:0000313" key="1">
    <source>
        <dbReference type="EMBL" id="OGG01020.1"/>
    </source>
</evidence>
<accession>A0A1F5YLF5</accession>
<dbReference type="AlphaFoldDB" id="A0A1F5YLF5"/>
<evidence type="ECO:0000313" key="2">
    <source>
        <dbReference type="Proteomes" id="UP000179129"/>
    </source>
</evidence>
<protein>
    <submittedName>
        <fullName evidence="1">Uncharacterized protein</fullName>
    </submittedName>
</protein>
<sequence length="527" mass="56406">MTQVSAPFGAVVNEAGLPQPPQPLTVTLTLVDNSGTGLDFGNSLLKLFSPDSSEVAGTVTSESPTTLKFTASRLLSNDGSEDGRFILLAHIVDKMPVTGDLDTSFTFVYDNRRPAITEVKYAADTSSVTVRFEDLPARTGRASAGIVLQSAAAAAADPSGAALAVRTSHDGVSRLTLIFEGGKPTASGIYSLTFNITDQAGNTLDSVISFPLNIVGLVELFPPDSSVVTGPLARLYARVKGTAERMIPGADRSLTVLHFGVSLQGTTALSGDTLFLNLADTLATDGSADGLYEVRADLAIPELGSRSIARGIFTFDNVPPDTEAVEVLFEADNVRALVQFTDHGAYPAVSEIDNDSTIVEIEDPRGNQLQPTSRVWSDNTHLEARFAKLQNAGLHRLRLDIRDRAGLRTVYRVPLVNAAGGAAGRSVAFVDEVPARTSARINFFSGQSGKRIQRAMLRIFNLRGDLIRKLDVTNRIEGGGNSVTAEWLLENDGGSLVTNGVFIYYWEVTFDDGSTERIRKTLAVARR</sequence>
<comment type="caution">
    <text evidence="1">The sequence shown here is derived from an EMBL/GenBank/DDBJ whole genome shotgun (WGS) entry which is preliminary data.</text>
</comment>
<name>A0A1F5YLF5_9BACT</name>
<organism evidence="1 2">
    <name type="scientific">Candidatus Glassbacteria bacterium RIFCSPLOWO2_12_FULL_58_11</name>
    <dbReference type="NCBI Taxonomy" id="1817867"/>
    <lineage>
        <taxon>Bacteria</taxon>
        <taxon>Candidatus Glassiibacteriota</taxon>
    </lineage>
</organism>